<sequence>MEGKVCGSKRSRYYTLNEVLSQLEGGEGDGVVASADVFISPPGEGNNSEEDDVNDDVQESVCASYLSGRQLRSQAHCCVKYTDGSNRTIGDGSDGQDSISGLRVMTVKKRDLETVTGGKVESSHQLHDPGCGEKKACQ</sequence>
<feature type="region of interest" description="Disordered" evidence="1">
    <location>
        <begin position="114"/>
        <end position="138"/>
    </location>
</feature>
<evidence type="ECO:0000313" key="3">
    <source>
        <dbReference type="Proteomes" id="UP000735302"/>
    </source>
</evidence>
<dbReference type="Proteomes" id="UP000735302">
    <property type="component" value="Unassembled WGS sequence"/>
</dbReference>
<reference evidence="2 3" key="1">
    <citation type="journal article" date="2021" name="Elife">
        <title>Chloroplast acquisition without the gene transfer in kleptoplastic sea slugs, Plakobranchus ocellatus.</title>
        <authorList>
            <person name="Maeda T."/>
            <person name="Takahashi S."/>
            <person name="Yoshida T."/>
            <person name="Shimamura S."/>
            <person name="Takaki Y."/>
            <person name="Nagai Y."/>
            <person name="Toyoda A."/>
            <person name="Suzuki Y."/>
            <person name="Arimoto A."/>
            <person name="Ishii H."/>
            <person name="Satoh N."/>
            <person name="Nishiyama T."/>
            <person name="Hasebe M."/>
            <person name="Maruyama T."/>
            <person name="Minagawa J."/>
            <person name="Obokata J."/>
            <person name="Shigenobu S."/>
        </authorList>
    </citation>
    <scope>NUCLEOTIDE SEQUENCE [LARGE SCALE GENOMIC DNA]</scope>
</reference>
<feature type="compositionally biased region" description="Basic and acidic residues" evidence="1">
    <location>
        <begin position="121"/>
        <end position="138"/>
    </location>
</feature>
<evidence type="ECO:0000256" key="1">
    <source>
        <dbReference type="SAM" id="MobiDB-lite"/>
    </source>
</evidence>
<comment type="caution">
    <text evidence="2">The sequence shown here is derived from an EMBL/GenBank/DDBJ whole genome shotgun (WGS) entry which is preliminary data.</text>
</comment>
<proteinExistence type="predicted"/>
<name>A0AAV3ZC45_9GAST</name>
<keyword evidence="3" id="KW-1185">Reference proteome</keyword>
<organism evidence="2 3">
    <name type="scientific">Plakobranchus ocellatus</name>
    <dbReference type="NCBI Taxonomy" id="259542"/>
    <lineage>
        <taxon>Eukaryota</taxon>
        <taxon>Metazoa</taxon>
        <taxon>Spiralia</taxon>
        <taxon>Lophotrochozoa</taxon>
        <taxon>Mollusca</taxon>
        <taxon>Gastropoda</taxon>
        <taxon>Heterobranchia</taxon>
        <taxon>Euthyneura</taxon>
        <taxon>Panpulmonata</taxon>
        <taxon>Sacoglossa</taxon>
        <taxon>Placobranchoidea</taxon>
        <taxon>Plakobranchidae</taxon>
        <taxon>Plakobranchus</taxon>
    </lineage>
</organism>
<dbReference type="AlphaFoldDB" id="A0AAV3ZC45"/>
<accession>A0AAV3ZC45</accession>
<gene>
    <name evidence="2" type="ORF">PoB_001799900</name>
</gene>
<evidence type="ECO:0000313" key="2">
    <source>
        <dbReference type="EMBL" id="GFN91493.1"/>
    </source>
</evidence>
<dbReference type="EMBL" id="BLXT01002143">
    <property type="protein sequence ID" value="GFN91493.1"/>
    <property type="molecule type" value="Genomic_DNA"/>
</dbReference>
<protein>
    <submittedName>
        <fullName evidence="2">Uncharacterized protein</fullName>
    </submittedName>
</protein>